<gene>
    <name evidence="1" type="ORF">NSK_002190</name>
</gene>
<dbReference type="PANTHER" id="PTHR43313">
    <property type="entry name" value="SHORT-CHAIN DEHYDROGENASE/REDUCTASE FAMILY 9C"/>
    <property type="match status" value="1"/>
</dbReference>
<dbReference type="PRINTS" id="PR00081">
    <property type="entry name" value="GDHRDH"/>
</dbReference>
<name>A0A4D9D957_9STRA</name>
<sequence>MSIQEEEFFATVRHIHMMQGDPIFIKVLNLMNDIMHLPIIDDIAWHLYHFVRLLLGPLWALGLLISFLVKLLSGALVTRLEQPKGRAILITGCDTGFGYDLAIALVKKGWRVYAGCLTQAAVAELKTKAAGGAGTMVSVLMDVTKQADIDRVVAQIAKESPKQLFAVVCNAGVGRGGLVDWTPLATYRAIMEVNLFAMIATCKACLPLLKESKGRIVNVTSMAAAEAFSTSLRFELEGWGIRVVTVNPSFHRTRISTNAAETVKQAYEDLDAKTQAEYGLEYLRAVQKLTSDQTDGCWDPRHVVNTLVRATTAVSPRTQYIVGADATFCLLPLMNLPTPDIEKIVSLTLLQNMVPAKEKQSLKARQGKKEK</sequence>
<evidence type="ECO:0000313" key="2">
    <source>
        <dbReference type="Proteomes" id="UP000355283"/>
    </source>
</evidence>
<reference evidence="1 2" key="1">
    <citation type="submission" date="2019-01" db="EMBL/GenBank/DDBJ databases">
        <title>Nuclear Genome Assembly of the Microalgal Biofuel strain Nannochloropsis salina CCMP1776.</title>
        <authorList>
            <person name="Hovde B."/>
        </authorList>
    </citation>
    <scope>NUCLEOTIDE SEQUENCE [LARGE SCALE GENOMIC DNA]</scope>
    <source>
        <strain evidence="1 2">CCMP1776</strain>
    </source>
</reference>
<dbReference type="EMBL" id="SDOX01000008">
    <property type="protein sequence ID" value="TFJ86533.1"/>
    <property type="molecule type" value="Genomic_DNA"/>
</dbReference>
<accession>A0A4D9D957</accession>
<keyword evidence="2" id="KW-1185">Reference proteome</keyword>
<dbReference type="InterPro" id="IPR002347">
    <property type="entry name" value="SDR_fam"/>
</dbReference>
<dbReference type="Gene3D" id="3.40.50.720">
    <property type="entry name" value="NAD(P)-binding Rossmann-like Domain"/>
    <property type="match status" value="1"/>
</dbReference>
<dbReference type="GO" id="GO:0008202">
    <property type="term" value="P:steroid metabolic process"/>
    <property type="evidence" value="ECO:0007669"/>
    <property type="project" value="TreeGrafter"/>
</dbReference>
<dbReference type="SUPFAM" id="SSF51735">
    <property type="entry name" value="NAD(P)-binding Rossmann-fold domains"/>
    <property type="match status" value="1"/>
</dbReference>
<dbReference type="OrthoDB" id="5296at2759"/>
<organism evidence="1 2">
    <name type="scientific">Nannochloropsis salina CCMP1776</name>
    <dbReference type="NCBI Taxonomy" id="1027361"/>
    <lineage>
        <taxon>Eukaryota</taxon>
        <taxon>Sar</taxon>
        <taxon>Stramenopiles</taxon>
        <taxon>Ochrophyta</taxon>
        <taxon>Eustigmatophyceae</taxon>
        <taxon>Eustigmatales</taxon>
        <taxon>Monodopsidaceae</taxon>
        <taxon>Microchloropsis</taxon>
        <taxon>Microchloropsis salina</taxon>
    </lineage>
</organism>
<proteinExistence type="predicted"/>
<dbReference type="PANTHER" id="PTHR43313:SF1">
    <property type="entry name" value="3BETA-HYDROXYSTEROID DEHYDROGENASE DHS-16"/>
    <property type="match status" value="1"/>
</dbReference>
<dbReference type="InterPro" id="IPR036291">
    <property type="entry name" value="NAD(P)-bd_dom_sf"/>
</dbReference>
<dbReference type="AlphaFoldDB" id="A0A4D9D957"/>
<dbReference type="Pfam" id="PF00106">
    <property type="entry name" value="adh_short"/>
    <property type="match status" value="1"/>
</dbReference>
<protein>
    <submittedName>
        <fullName evidence="1">Uncharacterized protein</fullName>
    </submittedName>
</protein>
<comment type="caution">
    <text evidence="1">The sequence shown here is derived from an EMBL/GenBank/DDBJ whole genome shotgun (WGS) entry which is preliminary data.</text>
</comment>
<evidence type="ECO:0000313" key="1">
    <source>
        <dbReference type="EMBL" id="TFJ86533.1"/>
    </source>
</evidence>
<dbReference type="GO" id="GO:0016491">
    <property type="term" value="F:oxidoreductase activity"/>
    <property type="evidence" value="ECO:0007669"/>
    <property type="project" value="TreeGrafter"/>
</dbReference>
<dbReference type="Proteomes" id="UP000355283">
    <property type="component" value="Unassembled WGS sequence"/>
</dbReference>